<feature type="compositionally biased region" description="Polar residues" evidence="1">
    <location>
        <begin position="84"/>
        <end position="93"/>
    </location>
</feature>
<dbReference type="Proteomes" id="UP000703269">
    <property type="component" value="Unassembled WGS sequence"/>
</dbReference>
<feature type="region of interest" description="Disordered" evidence="1">
    <location>
        <begin position="71"/>
        <end position="141"/>
    </location>
</feature>
<reference evidence="2 3" key="1">
    <citation type="submission" date="2021-08" db="EMBL/GenBank/DDBJ databases">
        <title>Draft Genome Sequence of Phanerochaete sordida strain YK-624.</title>
        <authorList>
            <person name="Mori T."/>
            <person name="Dohra H."/>
            <person name="Suzuki T."/>
            <person name="Kawagishi H."/>
            <person name="Hirai H."/>
        </authorList>
    </citation>
    <scope>NUCLEOTIDE SEQUENCE [LARGE SCALE GENOMIC DNA]</scope>
    <source>
        <strain evidence="2 3">YK-624</strain>
    </source>
</reference>
<feature type="compositionally biased region" description="Low complexity" evidence="1">
    <location>
        <begin position="113"/>
        <end position="128"/>
    </location>
</feature>
<organism evidence="2 3">
    <name type="scientific">Phanerochaete sordida</name>
    <dbReference type="NCBI Taxonomy" id="48140"/>
    <lineage>
        <taxon>Eukaryota</taxon>
        <taxon>Fungi</taxon>
        <taxon>Dikarya</taxon>
        <taxon>Basidiomycota</taxon>
        <taxon>Agaricomycotina</taxon>
        <taxon>Agaricomycetes</taxon>
        <taxon>Polyporales</taxon>
        <taxon>Phanerochaetaceae</taxon>
        <taxon>Phanerochaete</taxon>
    </lineage>
</organism>
<proteinExistence type="predicted"/>
<feature type="compositionally biased region" description="Polar residues" evidence="1">
    <location>
        <begin position="103"/>
        <end position="112"/>
    </location>
</feature>
<dbReference type="EMBL" id="BPQB01000016">
    <property type="protein sequence ID" value="GJE90332.1"/>
    <property type="molecule type" value="Genomic_DNA"/>
</dbReference>
<gene>
    <name evidence="2" type="ORF">PsYK624_064620</name>
</gene>
<dbReference type="AlphaFoldDB" id="A0A9P3G941"/>
<keyword evidence="3" id="KW-1185">Reference proteome</keyword>
<accession>A0A9P3G941</accession>
<evidence type="ECO:0000256" key="1">
    <source>
        <dbReference type="SAM" id="MobiDB-lite"/>
    </source>
</evidence>
<evidence type="ECO:0000313" key="2">
    <source>
        <dbReference type="EMBL" id="GJE90332.1"/>
    </source>
</evidence>
<dbReference type="OrthoDB" id="2756306at2759"/>
<evidence type="ECO:0000313" key="3">
    <source>
        <dbReference type="Proteomes" id="UP000703269"/>
    </source>
</evidence>
<sequence>MKEELPLLILTHLDEQLSWGKQEVKKKRTFIQAVVARFPCLEHYEDAWPVLAYTPEWLSRRKGRVLSQHEARSLLPRRSHNAEDVSTSASRPSTRLAHGTRMPTRTSPQRQRQPSAEVPVQPSSPSPELMNGPSPTSAVRTTVSASVRRFLASLRPSMRELAMVFALAGVRDRACLEALVAMTHAEQSAFLDRLPLNMFQREVVLDGLAARRR</sequence>
<name>A0A9P3G941_9APHY</name>
<comment type="caution">
    <text evidence="2">The sequence shown here is derived from an EMBL/GenBank/DDBJ whole genome shotgun (WGS) entry which is preliminary data.</text>
</comment>
<protein>
    <submittedName>
        <fullName evidence="2">Uncharacterized protein</fullName>
    </submittedName>
</protein>